<dbReference type="SUPFAM" id="SSF51735">
    <property type="entry name" value="NAD(P)-binding Rossmann-fold domains"/>
    <property type="match status" value="1"/>
</dbReference>
<dbReference type="Pfam" id="PF05368">
    <property type="entry name" value="NmrA"/>
    <property type="match status" value="1"/>
</dbReference>
<comment type="caution">
    <text evidence="2">The sequence shown here is derived from an EMBL/GenBank/DDBJ whole genome shotgun (WGS) entry which is preliminary data.</text>
</comment>
<dbReference type="VEuPathDB" id="FungiDB:MMYC01_201501"/>
<dbReference type="EMBL" id="LCTW02000023">
    <property type="protein sequence ID" value="KXX81989.1"/>
    <property type="molecule type" value="Genomic_DNA"/>
</dbReference>
<sequence>MSAPNVIVFGPTGGVGSATALAAQEAGAKVALAMRDTNKPIPNLPAAGNFTRLEADLTEPASIRAAVTSSAAKHAFIYMANGSQDHMRSAAEALKSAGVEFVVFLSSIGVRGDIRAVTPDDFIAWAHAQVEIVLDDVFGVGGYVAVRPAYFASNLLLYAGSVAKGEVVRMPYPEGKFDYISPGDIGRVCGSLLVKGAKGIEKGMTFVNLAGPQVVPQREAIEAIGRAVGKQVEVVGFEDDEDAVRLFMTHLGLPEPGARQLIQAFKDVSEGRDSFGKGLYEEASANVQKYGGKEATTIQEWAVANRSKFT</sequence>
<evidence type="ECO:0000259" key="1">
    <source>
        <dbReference type="Pfam" id="PF05368"/>
    </source>
</evidence>
<proteinExistence type="predicted"/>
<dbReference type="AlphaFoldDB" id="A0A175WEU6"/>
<dbReference type="Proteomes" id="UP000078237">
    <property type="component" value="Unassembled WGS sequence"/>
</dbReference>
<dbReference type="PANTHER" id="PTHR43162:SF1">
    <property type="entry name" value="PRESTALK A DIFFERENTIATION PROTEIN A"/>
    <property type="match status" value="1"/>
</dbReference>
<feature type="domain" description="NmrA-like" evidence="1">
    <location>
        <begin position="5"/>
        <end position="268"/>
    </location>
</feature>
<keyword evidence="3" id="KW-1185">Reference proteome</keyword>
<gene>
    <name evidence="2" type="ORF">MMYC01_201501</name>
</gene>
<dbReference type="OrthoDB" id="419598at2759"/>
<dbReference type="InterPro" id="IPR008030">
    <property type="entry name" value="NmrA-like"/>
</dbReference>
<dbReference type="InterPro" id="IPR036291">
    <property type="entry name" value="NAD(P)-bd_dom_sf"/>
</dbReference>
<evidence type="ECO:0000313" key="3">
    <source>
        <dbReference type="Proteomes" id="UP000078237"/>
    </source>
</evidence>
<dbReference type="InterPro" id="IPR051604">
    <property type="entry name" value="Ergot_Alk_Oxidoreductase"/>
</dbReference>
<evidence type="ECO:0000313" key="2">
    <source>
        <dbReference type="EMBL" id="KXX81989.1"/>
    </source>
</evidence>
<name>A0A175WEU6_9PEZI</name>
<dbReference type="STRING" id="100816.A0A175WEU6"/>
<reference evidence="2 3" key="1">
    <citation type="journal article" date="2016" name="Genome Announc.">
        <title>Genome Sequence of Madurella mycetomatis mm55, Isolated from a Human Mycetoma Case in Sudan.</title>
        <authorList>
            <person name="Smit S."/>
            <person name="Derks M.F."/>
            <person name="Bervoets S."/>
            <person name="Fahal A."/>
            <person name="van Leeuwen W."/>
            <person name="van Belkum A."/>
            <person name="van de Sande W.W."/>
        </authorList>
    </citation>
    <scope>NUCLEOTIDE SEQUENCE [LARGE SCALE GENOMIC DNA]</scope>
    <source>
        <strain evidence="3">mm55</strain>
    </source>
</reference>
<dbReference type="PANTHER" id="PTHR43162">
    <property type="match status" value="1"/>
</dbReference>
<protein>
    <submittedName>
        <fullName evidence="2">NAD(P)H azoreductase</fullName>
    </submittedName>
</protein>
<organism evidence="2 3">
    <name type="scientific">Madurella mycetomatis</name>
    <dbReference type="NCBI Taxonomy" id="100816"/>
    <lineage>
        <taxon>Eukaryota</taxon>
        <taxon>Fungi</taxon>
        <taxon>Dikarya</taxon>
        <taxon>Ascomycota</taxon>
        <taxon>Pezizomycotina</taxon>
        <taxon>Sordariomycetes</taxon>
        <taxon>Sordariomycetidae</taxon>
        <taxon>Sordariales</taxon>
        <taxon>Sordariales incertae sedis</taxon>
        <taxon>Madurella</taxon>
    </lineage>
</organism>
<dbReference type="Gene3D" id="3.40.50.720">
    <property type="entry name" value="NAD(P)-binding Rossmann-like Domain"/>
    <property type="match status" value="1"/>
</dbReference>
<accession>A0A175WEU6</accession>